<name>A0ABS8YCP4_9BACL</name>
<protein>
    <submittedName>
        <fullName evidence="2">Sigma-E processing peptidase SpoIIGA</fullName>
    </submittedName>
</protein>
<comment type="caution">
    <text evidence="2">The sequence shown here is derived from an EMBL/GenBank/DDBJ whole genome shotgun (WGS) entry which is preliminary data.</text>
</comment>
<sequence length="330" mass="36452">MTVIYADLIFGLNIILDWTLLRTTAWMRGFSFSKWKVAAATGVGTAYAAVLFIPSYPILYTYVGKILFSIVMLLIAFGFRNIGFFVKTFATFYFSAFVLAGGAIGLQYLFQDARGWSLFREAREMWKSGGADLQMGAGFLVVALLASYALFRTVWKQGKRQQQVARQLVQVDIQIGEIKRSCTGLVDTGNHLNDPLSGAPVIITESCLWEGALPGEWLARLKQEQPLDMLQSIGDSDGKWPFDESRLRIIPYRGVNQGMQWMIGLKPDFIQVTSDTEKYVCTKVIIGLDGGTLSHEGAFQAIIHPGVMESAAAASYSLHSETPEAATRAS</sequence>
<dbReference type="EMBL" id="JAJNBZ010000001">
    <property type="protein sequence ID" value="MCE5167842.1"/>
    <property type="molecule type" value="Genomic_DNA"/>
</dbReference>
<feature type="transmembrane region" description="Helical" evidence="1">
    <location>
        <begin position="35"/>
        <end position="53"/>
    </location>
</feature>
<accession>A0ABS8YCP4</accession>
<keyword evidence="1" id="KW-1133">Transmembrane helix</keyword>
<reference evidence="2 3" key="1">
    <citation type="submission" date="2021-11" db="EMBL/GenBank/DDBJ databases">
        <title>Draft genome sequence of Paenibacillus profundus YoMME, a new Gram-positive bacteria with exoelectrogenic properties.</title>
        <authorList>
            <person name="Hubenova Y."/>
            <person name="Hubenova E."/>
            <person name="Manasiev Y."/>
            <person name="Peykov S."/>
            <person name="Mitov M."/>
        </authorList>
    </citation>
    <scope>NUCLEOTIDE SEQUENCE [LARGE SCALE GENOMIC DNA]</scope>
    <source>
        <strain evidence="2 3">YoMME</strain>
    </source>
</reference>
<organism evidence="2 3">
    <name type="scientific">Paenibacillus profundus</name>
    <dbReference type="NCBI Taxonomy" id="1173085"/>
    <lineage>
        <taxon>Bacteria</taxon>
        <taxon>Bacillati</taxon>
        <taxon>Bacillota</taxon>
        <taxon>Bacilli</taxon>
        <taxon>Bacillales</taxon>
        <taxon>Paenibacillaceae</taxon>
        <taxon>Paenibacillus</taxon>
    </lineage>
</organism>
<dbReference type="Pfam" id="PF03419">
    <property type="entry name" value="Peptidase_U4"/>
    <property type="match status" value="1"/>
</dbReference>
<feature type="transmembrane region" description="Helical" evidence="1">
    <location>
        <begin position="59"/>
        <end position="79"/>
    </location>
</feature>
<proteinExistence type="predicted"/>
<evidence type="ECO:0000256" key="1">
    <source>
        <dbReference type="SAM" id="Phobius"/>
    </source>
</evidence>
<keyword evidence="1" id="KW-0472">Membrane</keyword>
<gene>
    <name evidence="2" type="primary">spoIIGA</name>
    <name evidence="2" type="ORF">LQV63_00720</name>
</gene>
<dbReference type="Proteomes" id="UP001199916">
    <property type="component" value="Unassembled WGS sequence"/>
</dbReference>
<feature type="transmembrane region" description="Helical" evidence="1">
    <location>
        <begin position="133"/>
        <end position="151"/>
    </location>
</feature>
<keyword evidence="1" id="KW-0812">Transmembrane</keyword>
<evidence type="ECO:0000313" key="3">
    <source>
        <dbReference type="Proteomes" id="UP001199916"/>
    </source>
</evidence>
<dbReference type="PIRSF" id="PIRSF018571">
    <property type="entry name" value="SpoIIGA"/>
    <property type="match status" value="1"/>
</dbReference>
<keyword evidence="3" id="KW-1185">Reference proteome</keyword>
<feature type="transmembrane region" description="Helical" evidence="1">
    <location>
        <begin position="91"/>
        <end position="110"/>
    </location>
</feature>
<evidence type="ECO:0000313" key="2">
    <source>
        <dbReference type="EMBL" id="MCE5167842.1"/>
    </source>
</evidence>
<dbReference type="InterPro" id="IPR005081">
    <property type="entry name" value="SpoIIGA"/>
</dbReference>
<dbReference type="RefSeq" id="WP_233695341.1">
    <property type="nucleotide sequence ID" value="NZ_JAJNBZ010000001.1"/>
</dbReference>
<dbReference type="NCBIfam" id="TIGR02854">
    <property type="entry name" value="spore_II_GA"/>
    <property type="match status" value="1"/>
</dbReference>